<dbReference type="PROSITE" id="PS50885">
    <property type="entry name" value="HAMP"/>
    <property type="match status" value="1"/>
</dbReference>
<evidence type="ECO:0000259" key="7">
    <source>
        <dbReference type="PROSITE" id="PS50885"/>
    </source>
</evidence>
<keyword evidence="9" id="KW-1185">Reference proteome</keyword>
<protein>
    <submittedName>
        <fullName evidence="8">Methyl-accepting chemotaxis protein</fullName>
    </submittedName>
</protein>
<evidence type="ECO:0000256" key="5">
    <source>
        <dbReference type="SAM" id="Phobius"/>
    </source>
</evidence>
<name>A0ABP3TDQ5_9GAMM</name>
<accession>A0ABP3TDQ5</accession>
<dbReference type="CDD" id="cd06225">
    <property type="entry name" value="HAMP"/>
    <property type="match status" value="1"/>
</dbReference>
<evidence type="ECO:0000256" key="4">
    <source>
        <dbReference type="PROSITE-ProRule" id="PRU00284"/>
    </source>
</evidence>
<feature type="domain" description="HAMP" evidence="7">
    <location>
        <begin position="92"/>
        <end position="146"/>
    </location>
</feature>
<dbReference type="SMART" id="SM00283">
    <property type="entry name" value="MA"/>
    <property type="match status" value="1"/>
</dbReference>
<dbReference type="InterPro" id="IPR004089">
    <property type="entry name" value="MCPsignal_dom"/>
</dbReference>
<feature type="domain" description="Methyl-accepting transducer" evidence="6">
    <location>
        <begin position="151"/>
        <end position="387"/>
    </location>
</feature>
<dbReference type="SMART" id="SM00304">
    <property type="entry name" value="HAMP"/>
    <property type="match status" value="1"/>
</dbReference>
<evidence type="ECO:0000256" key="1">
    <source>
        <dbReference type="ARBA" id="ARBA00004370"/>
    </source>
</evidence>
<dbReference type="Pfam" id="PF00672">
    <property type="entry name" value="HAMP"/>
    <property type="match status" value="1"/>
</dbReference>
<evidence type="ECO:0000256" key="3">
    <source>
        <dbReference type="ARBA" id="ARBA00029447"/>
    </source>
</evidence>
<comment type="subcellular location">
    <subcellularLocation>
        <location evidence="1">Membrane</location>
    </subcellularLocation>
</comment>
<dbReference type="SUPFAM" id="SSF58104">
    <property type="entry name" value="Methyl-accepting chemotaxis protein (MCP) signaling domain"/>
    <property type="match status" value="1"/>
</dbReference>
<dbReference type="PROSITE" id="PS50111">
    <property type="entry name" value="CHEMOTAXIS_TRANSDUC_2"/>
    <property type="match status" value="1"/>
</dbReference>
<comment type="caution">
    <text evidence="8">The sequence shown here is derived from an EMBL/GenBank/DDBJ whole genome shotgun (WGS) entry which is preliminary data.</text>
</comment>
<proteinExistence type="inferred from homology"/>
<evidence type="ECO:0000313" key="9">
    <source>
        <dbReference type="Proteomes" id="UP001499915"/>
    </source>
</evidence>
<dbReference type="Gene3D" id="1.10.287.950">
    <property type="entry name" value="Methyl-accepting chemotaxis protein"/>
    <property type="match status" value="1"/>
</dbReference>
<evidence type="ECO:0000256" key="2">
    <source>
        <dbReference type="ARBA" id="ARBA00023224"/>
    </source>
</evidence>
<dbReference type="Proteomes" id="UP001499915">
    <property type="component" value="Unassembled WGS sequence"/>
</dbReference>
<dbReference type="PANTHER" id="PTHR32089:SF112">
    <property type="entry name" value="LYSOZYME-LIKE PROTEIN-RELATED"/>
    <property type="match status" value="1"/>
</dbReference>
<evidence type="ECO:0000259" key="6">
    <source>
        <dbReference type="PROSITE" id="PS50111"/>
    </source>
</evidence>
<feature type="transmembrane region" description="Helical" evidence="5">
    <location>
        <begin position="20"/>
        <end position="42"/>
    </location>
</feature>
<dbReference type="EMBL" id="BAAAET010000001">
    <property type="protein sequence ID" value="GAA0687091.1"/>
    <property type="molecule type" value="Genomic_DNA"/>
</dbReference>
<organism evidence="8 9">
    <name type="scientific">Marinobacterium maritimum</name>
    <dbReference type="NCBI Taxonomy" id="500162"/>
    <lineage>
        <taxon>Bacteria</taxon>
        <taxon>Pseudomonadati</taxon>
        <taxon>Pseudomonadota</taxon>
        <taxon>Gammaproteobacteria</taxon>
        <taxon>Oceanospirillales</taxon>
        <taxon>Oceanospirillaceae</taxon>
        <taxon>Marinobacterium</taxon>
    </lineage>
</organism>
<keyword evidence="2 4" id="KW-0807">Transducer</keyword>
<keyword evidence="5" id="KW-0812">Transmembrane</keyword>
<dbReference type="Pfam" id="PF00015">
    <property type="entry name" value="MCPsignal"/>
    <property type="match status" value="1"/>
</dbReference>
<comment type="similarity">
    <text evidence="3">Belongs to the methyl-accepting chemotaxis (MCP) protein family.</text>
</comment>
<keyword evidence="5" id="KW-1133">Transmembrane helix</keyword>
<evidence type="ECO:0000313" key="8">
    <source>
        <dbReference type="EMBL" id="GAA0687091.1"/>
    </source>
</evidence>
<reference evidence="9" key="1">
    <citation type="journal article" date="2019" name="Int. J. Syst. Evol. Microbiol.">
        <title>The Global Catalogue of Microorganisms (GCM) 10K type strain sequencing project: providing services to taxonomists for standard genome sequencing and annotation.</title>
        <authorList>
            <consortium name="The Broad Institute Genomics Platform"/>
            <consortium name="The Broad Institute Genome Sequencing Center for Infectious Disease"/>
            <person name="Wu L."/>
            <person name="Ma J."/>
        </authorList>
    </citation>
    <scope>NUCLEOTIDE SEQUENCE [LARGE SCALE GENOMIC DNA]</scope>
    <source>
        <strain evidence="9">JCM 15134</strain>
    </source>
</reference>
<dbReference type="PANTHER" id="PTHR32089">
    <property type="entry name" value="METHYL-ACCEPTING CHEMOTAXIS PROTEIN MCPB"/>
    <property type="match status" value="1"/>
</dbReference>
<feature type="transmembrane region" description="Helical" evidence="5">
    <location>
        <begin position="67"/>
        <end position="89"/>
    </location>
</feature>
<dbReference type="InterPro" id="IPR003660">
    <property type="entry name" value="HAMP_dom"/>
</dbReference>
<dbReference type="RefSeq" id="WP_343803539.1">
    <property type="nucleotide sequence ID" value="NZ_BAAAET010000001.1"/>
</dbReference>
<gene>
    <name evidence="8" type="ORF">GCM10009104_11400</name>
</gene>
<sequence>MSLYRAIEKAAFNTLTKKIVGNVLFLLSPHLILILLGSYFAAEIRQVVADLALSPEQQQAIEGSLSALLWTTGSTISVALVAGIFTIFFMRHLFLRPIREITEVLRAIKDKDGDISGTLPEYTHDEISEMAAAYNEFSGSLKKMIAESQRRSVSVALCATRLQKVVKQAHGSAHTQEEQAQLVFQSSQESTQAIDEIAGSTLTISEQNNGNMQEVHASRDELQRVHEQVSAVCELALGFQQTVDKLSENSGNITKILSMVKDFSDQTNLLALNASIEAARAGEAGRGFAVVADEVRGLSQKVSSATQEIDKNIGEMSALVEDTRSSAHNILEYVENTDRFITSTHEQFARMVSDFEEVNAQLTGISAAIDELSHTNRESHGHVQAITELSTEIRDEMAQSQNYSEELEISTEETQELLSRFVIGYGGFERMIQTGKQWNQQTVSALEQLQAEGVNLFDQNYRRTNEGQQPEKFDCSYTDRFERLLQPMFDSFIAERPEFTYAIAVDRNGYAPAHHAKVSKPLTGDPQVDNLQSRNRRIFAGNRAEKRRASHTSPFLLQTFIRDTGEVLNDLSIPIYINGKHWGALIMGFDPEHLLKDVS</sequence>
<keyword evidence="5" id="KW-0472">Membrane</keyword>